<keyword evidence="9" id="KW-1185">Reference proteome</keyword>
<dbReference type="Pfam" id="PF05078">
    <property type="entry name" value="DUF679"/>
    <property type="match status" value="1"/>
</dbReference>
<evidence type="ECO:0000313" key="8">
    <source>
        <dbReference type="EMBL" id="KAG6668238.1"/>
    </source>
</evidence>
<dbReference type="GO" id="GO:0016020">
    <property type="term" value="C:membrane"/>
    <property type="evidence" value="ECO:0007669"/>
    <property type="project" value="UniProtKB-SubCell"/>
</dbReference>
<gene>
    <name evidence="8" type="ORF">CIPAW_01G156300</name>
</gene>
<comment type="subcellular location">
    <subcellularLocation>
        <location evidence="1">Membrane</location>
        <topology evidence="1">Multi-pass membrane protein</topology>
    </subcellularLocation>
</comment>
<evidence type="ECO:0000256" key="6">
    <source>
        <dbReference type="SAM" id="MobiDB-lite"/>
    </source>
</evidence>
<feature type="compositionally biased region" description="Polar residues" evidence="6">
    <location>
        <begin position="7"/>
        <end position="20"/>
    </location>
</feature>
<keyword evidence="3 7" id="KW-0812">Transmembrane</keyword>
<comment type="caution">
    <text evidence="8">The sequence shown here is derived from an EMBL/GenBank/DDBJ whole genome shotgun (WGS) entry which is preliminary data.</text>
</comment>
<organism evidence="8 9">
    <name type="scientific">Carya illinoinensis</name>
    <name type="common">Pecan</name>
    <dbReference type="NCBI Taxonomy" id="32201"/>
    <lineage>
        <taxon>Eukaryota</taxon>
        <taxon>Viridiplantae</taxon>
        <taxon>Streptophyta</taxon>
        <taxon>Embryophyta</taxon>
        <taxon>Tracheophyta</taxon>
        <taxon>Spermatophyta</taxon>
        <taxon>Magnoliopsida</taxon>
        <taxon>eudicotyledons</taxon>
        <taxon>Gunneridae</taxon>
        <taxon>Pentapetalae</taxon>
        <taxon>rosids</taxon>
        <taxon>fabids</taxon>
        <taxon>Fagales</taxon>
        <taxon>Juglandaceae</taxon>
        <taxon>Carya</taxon>
    </lineage>
</organism>
<dbReference type="GO" id="GO:0010256">
    <property type="term" value="P:endomembrane system organization"/>
    <property type="evidence" value="ECO:0007669"/>
    <property type="project" value="TreeGrafter"/>
</dbReference>
<feature type="region of interest" description="Disordered" evidence="6">
    <location>
        <begin position="187"/>
        <end position="208"/>
    </location>
</feature>
<dbReference type="AlphaFoldDB" id="A0A8T1RN70"/>
<evidence type="ECO:0000256" key="1">
    <source>
        <dbReference type="ARBA" id="ARBA00004141"/>
    </source>
</evidence>
<feature type="transmembrane region" description="Helical" evidence="7">
    <location>
        <begin position="121"/>
        <end position="140"/>
    </location>
</feature>
<name>A0A8T1RN70_CARIL</name>
<dbReference type="GO" id="GO:0005737">
    <property type="term" value="C:cytoplasm"/>
    <property type="evidence" value="ECO:0007669"/>
    <property type="project" value="UniProtKB-ARBA"/>
</dbReference>
<protein>
    <recommendedName>
        <fullName evidence="10">DUF679 domain membrane protein 2</fullName>
    </recommendedName>
</protein>
<dbReference type="PANTHER" id="PTHR31621:SF66">
    <property type="entry name" value="PROTEIN DMP2"/>
    <property type="match status" value="1"/>
</dbReference>
<dbReference type="EMBL" id="CM031809">
    <property type="protein sequence ID" value="KAG6668238.1"/>
    <property type="molecule type" value="Genomic_DNA"/>
</dbReference>
<reference evidence="8" key="1">
    <citation type="submission" date="2020-12" db="EMBL/GenBank/DDBJ databases">
        <title>WGS assembly of Carya illinoinensis cv. Pawnee.</title>
        <authorList>
            <person name="Platts A."/>
            <person name="Shu S."/>
            <person name="Wright S."/>
            <person name="Barry K."/>
            <person name="Edger P."/>
            <person name="Pires J.C."/>
            <person name="Schmutz J."/>
        </authorList>
    </citation>
    <scope>NUCLEOTIDE SEQUENCE</scope>
    <source>
        <tissue evidence="8">Leaf</tissue>
    </source>
</reference>
<evidence type="ECO:0000256" key="7">
    <source>
        <dbReference type="SAM" id="Phobius"/>
    </source>
</evidence>
<evidence type="ECO:0008006" key="10">
    <source>
        <dbReference type="Google" id="ProtNLM"/>
    </source>
</evidence>
<keyword evidence="4 7" id="KW-1133">Transmembrane helix</keyword>
<proteinExistence type="inferred from homology"/>
<dbReference type="PANTHER" id="PTHR31621">
    <property type="entry name" value="PROTEIN DMP3"/>
    <property type="match status" value="1"/>
</dbReference>
<comment type="similarity">
    <text evidence="2">Belongs to the plant DMP1 protein family.</text>
</comment>
<feature type="region of interest" description="Disordered" evidence="6">
    <location>
        <begin position="1"/>
        <end position="20"/>
    </location>
</feature>
<dbReference type="Proteomes" id="UP000811609">
    <property type="component" value="Chromosome 1"/>
</dbReference>
<feature type="transmembrane region" description="Helical" evidence="7">
    <location>
        <begin position="160"/>
        <end position="178"/>
    </location>
</feature>
<evidence type="ECO:0000256" key="4">
    <source>
        <dbReference type="ARBA" id="ARBA00022989"/>
    </source>
</evidence>
<accession>A0A8T1RN70</accession>
<evidence type="ECO:0000256" key="5">
    <source>
        <dbReference type="ARBA" id="ARBA00023136"/>
    </source>
</evidence>
<dbReference type="InterPro" id="IPR007770">
    <property type="entry name" value="DMP"/>
</dbReference>
<evidence type="ECO:0000256" key="3">
    <source>
        <dbReference type="ARBA" id="ARBA00022692"/>
    </source>
</evidence>
<sequence length="208" mass="22497">MAAAPNKFSNFSKPKESNQQTITGQTLSGLGNLIRLLPTGTVFTYQFLSPLLSNYGHCHTVNKYLTAILIGLSGLSCFFSTFTDSYVGDDGNTHYGIATKNGIWPSQNSRNVDLSAYKLRFADFVHAFFSLIVFGVVVLLDQNAVGCFYPVKDSTEKTLLMVLPPVVGAISSGVFMFYPNNRHGIGYPNDNSSESSKDSKSSGTGGGY</sequence>
<keyword evidence="5 7" id="KW-0472">Membrane</keyword>
<evidence type="ECO:0000256" key="2">
    <source>
        <dbReference type="ARBA" id="ARBA00008707"/>
    </source>
</evidence>
<evidence type="ECO:0000313" key="9">
    <source>
        <dbReference type="Proteomes" id="UP000811609"/>
    </source>
</evidence>